<feature type="region of interest" description="Disordered" evidence="1">
    <location>
        <begin position="1"/>
        <end position="127"/>
    </location>
</feature>
<gene>
    <name evidence="2" type="ORF">BDK51DRAFT_51429</name>
</gene>
<feature type="compositionally biased region" description="Basic and acidic residues" evidence="1">
    <location>
        <begin position="24"/>
        <end position="35"/>
    </location>
</feature>
<feature type="compositionally biased region" description="Low complexity" evidence="1">
    <location>
        <begin position="95"/>
        <end position="113"/>
    </location>
</feature>
<feature type="compositionally biased region" description="Acidic residues" evidence="1">
    <location>
        <begin position="36"/>
        <end position="47"/>
    </location>
</feature>
<sequence>MTTKENYRPLSFATFESDEVPNENVHHDLVLKNDADENQDIDVTDESQETHVDVDNSSVTNMGSGTPEDSDEPPTKSDCDTTSDDSGDNPAAAYIGSLPPSSQSPSSAPIAGPKDSVSNPINSVKNPLVEDGKEVTNSLSRQHVTFSTQTDHDFFAQYWPDDVVETYIFDHNGTVISTVDITFKNRNMLKNSVNAHLHFFKYAMVKNDVKSMACVEKLEYIKRSLSWWSIFCQKIHIG</sequence>
<name>A0A4P9WTY7_9FUNG</name>
<dbReference type="EMBL" id="KZ993809">
    <property type="protein sequence ID" value="RKO94840.1"/>
    <property type="molecule type" value="Genomic_DNA"/>
</dbReference>
<dbReference type="Proteomes" id="UP000269721">
    <property type="component" value="Unassembled WGS sequence"/>
</dbReference>
<organism evidence="2 3">
    <name type="scientific">Blyttiomyces helicus</name>
    <dbReference type="NCBI Taxonomy" id="388810"/>
    <lineage>
        <taxon>Eukaryota</taxon>
        <taxon>Fungi</taxon>
        <taxon>Fungi incertae sedis</taxon>
        <taxon>Chytridiomycota</taxon>
        <taxon>Chytridiomycota incertae sedis</taxon>
        <taxon>Chytridiomycetes</taxon>
        <taxon>Chytridiomycetes incertae sedis</taxon>
        <taxon>Blyttiomyces</taxon>
    </lineage>
</organism>
<feature type="compositionally biased region" description="Polar residues" evidence="1">
    <location>
        <begin position="55"/>
        <end position="64"/>
    </location>
</feature>
<protein>
    <submittedName>
        <fullName evidence="2">Uncharacterized protein</fullName>
    </submittedName>
</protein>
<evidence type="ECO:0000313" key="3">
    <source>
        <dbReference type="Proteomes" id="UP000269721"/>
    </source>
</evidence>
<keyword evidence="3" id="KW-1185">Reference proteome</keyword>
<evidence type="ECO:0000313" key="2">
    <source>
        <dbReference type="EMBL" id="RKO94840.1"/>
    </source>
</evidence>
<accession>A0A4P9WTY7</accession>
<dbReference type="AlphaFoldDB" id="A0A4P9WTY7"/>
<reference evidence="3" key="1">
    <citation type="journal article" date="2018" name="Nat. Microbiol.">
        <title>Leveraging single-cell genomics to expand the fungal tree of life.</title>
        <authorList>
            <person name="Ahrendt S.R."/>
            <person name="Quandt C.A."/>
            <person name="Ciobanu D."/>
            <person name="Clum A."/>
            <person name="Salamov A."/>
            <person name="Andreopoulos B."/>
            <person name="Cheng J.F."/>
            <person name="Woyke T."/>
            <person name="Pelin A."/>
            <person name="Henrissat B."/>
            <person name="Reynolds N.K."/>
            <person name="Benny G.L."/>
            <person name="Smith M.E."/>
            <person name="James T.Y."/>
            <person name="Grigoriev I.V."/>
        </authorList>
    </citation>
    <scope>NUCLEOTIDE SEQUENCE [LARGE SCALE GENOMIC DNA]</scope>
</reference>
<feature type="compositionally biased region" description="Polar residues" evidence="1">
    <location>
        <begin position="116"/>
        <end position="125"/>
    </location>
</feature>
<proteinExistence type="predicted"/>
<evidence type="ECO:0000256" key="1">
    <source>
        <dbReference type="SAM" id="MobiDB-lite"/>
    </source>
</evidence>